<dbReference type="GO" id="GO:0016020">
    <property type="term" value="C:membrane"/>
    <property type="evidence" value="ECO:0007669"/>
    <property type="project" value="UniProtKB-SubCell"/>
</dbReference>
<evidence type="ECO:0000256" key="2">
    <source>
        <dbReference type="ARBA" id="ARBA00007635"/>
    </source>
</evidence>
<feature type="non-terminal residue" evidence="8">
    <location>
        <position position="157"/>
    </location>
</feature>
<dbReference type="SUPFAM" id="SSF103481">
    <property type="entry name" value="Multidrug resistance efflux transporter EmrE"/>
    <property type="match status" value="1"/>
</dbReference>
<protein>
    <recommendedName>
        <fullName evidence="6">WAT1-related protein</fullName>
    </recommendedName>
</protein>
<feature type="domain" description="EamA" evidence="7">
    <location>
        <begin position="10"/>
        <end position="117"/>
    </location>
</feature>
<feature type="transmembrane region" description="Helical" evidence="6">
    <location>
        <begin position="99"/>
        <end position="119"/>
    </location>
</feature>
<evidence type="ECO:0000256" key="1">
    <source>
        <dbReference type="ARBA" id="ARBA00004141"/>
    </source>
</evidence>
<dbReference type="PANTHER" id="PTHR31218">
    <property type="entry name" value="WAT1-RELATED PROTEIN"/>
    <property type="match status" value="1"/>
</dbReference>
<comment type="caution">
    <text evidence="8">The sequence shown here is derived from an EMBL/GenBank/DDBJ whole genome shotgun (WGS) entry which is preliminary data.</text>
</comment>
<evidence type="ECO:0000256" key="6">
    <source>
        <dbReference type="RuleBase" id="RU363077"/>
    </source>
</evidence>
<dbReference type="InterPro" id="IPR030184">
    <property type="entry name" value="WAT1-related"/>
</dbReference>
<evidence type="ECO:0000313" key="8">
    <source>
        <dbReference type="EMBL" id="MBA0712161.1"/>
    </source>
</evidence>
<accession>A0A7J8ZK25</accession>
<dbReference type="Proteomes" id="UP000593574">
    <property type="component" value="Unassembled WGS sequence"/>
</dbReference>
<feature type="transmembrane region" description="Helical" evidence="6">
    <location>
        <begin position="43"/>
        <end position="66"/>
    </location>
</feature>
<keyword evidence="5 6" id="KW-0472">Membrane</keyword>
<feature type="transmembrane region" description="Helical" evidence="6">
    <location>
        <begin position="73"/>
        <end position="93"/>
    </location>
</feature>
<dbReference type="EMBL" id="JABEZV010000005">
    <property type="protein sequence ID" value="MBA0712161.1"/>
    <property type="molecule type" value="Genomic_DNA"/>
</dbReference>
<keyword evidence="4 6" id="KW-1133">Transmembrane helix</keyword>
<comment type="subcellular location">
    <subcellularLocation>
        <location evidence="1 6">Membrane</location>
        <topology evidence="1 6">Multi-pass membrane protein</topology>
    </subcellularLocation>
</comment>
<reference evidence="8 9" key="1">
    <citation type="journal article" date="2019" name="Genome Biol. Evol.">
        <title>Insights into the evolution of the New World diploid cottons (Gossypium, subgenus Houzingenia) based on genome sequencing.</title>
        <authorList>
            <person name="Grover C.E."/>
            <person name="Arick M.A. 2nd"/>
            <person name="Thrash A."/>
            <person name="Conover J.L."/>
            <person name="Sanders W.S."/>
            <person name="Peterson D.G."/>
            <person name="Frelichowski J.E."/>
            <person name="Scheffler J.A."/>
            <person name="Scheffler B.E."/>
            <person name="Wendel J.F."/>
        </authorList>
    </citation>
    <scope>NUCLEOTIDE SEQUENCE [LARGE SCALE GENOMIC DNA]</scope>
    <source>
        <strain evidence="8">4</strain>
        <tissue evidence="8">Leaf</tissue>
    </source>
</reference>
<sequence>MGEKYPCYYSSTALTCIMAAIQSTVFALCLEKDWSQWKLGWNVRLLTVAFAGILGSGLMFSLVAWCVRLKGPLYASVFNPLLLVLVAFAGSFFLEENLYLGSIMGAVLIVMGLYTVLWGKGKEMEMRKMNELDSSIKSVTNNRAIQVIVTSNDATST</sequence>
<dbReference type="GO" id="GO:0022857">
    <property type="term" value="F:transmembrane transporter activity"/>
    <property type="evidence" value="ECO:0007669"/>
    <property type="project" value="InterPro"/>
</dbReference>
<keyword evidence="3 6" id="KW-0812">Transmembrane</keyword>
<organism evidence="8 9">
    <name type="scientific">Gossypium laxum</name>
    <dbReference type="NCBI Taxonomy" id="34288"/>
    <lineage>
        <taxon>Eukaryota</taxon>
        <taxon>Viridiplantae</taxon>
        <taxon>Streptophyta</taxon>
        <taxon>Embryophyta</taxon>
        <taxon>Tracheophyta</taxon>
        <taxon>Spermatophyta</taxon>
        <taxon>Magnoliopsida</taxon>
        <taxon>eudicotyledons</taxon>
        <taxon>Gunneridae</taxon>
        <taxon>Pentapetalae</taxon>
        <taxon>rosids</taxon>
        <taxon>malvids</taxon>
        <taxon>Malvales</taxon>
        <taxon>Malvaceae</taxon>
        <taxon>Malvoideae</taxon>
        <taxon>Gossypium</taxon>
    </lineage>
</organism>
<evidence type="ECO:0000259" key="7">
    <source>
        <dbReference type="Pfam" id="PF00892"/>
    </source>
</evidence>
<dbReference type="InterPro" id="IPR000620">
    <property type="entry name" value="EamA_dom"/>
</dbReference>
<gene>
    <name evidence="8" type="ORF">Golax_011279</name>
</gene>
<comment type="caution">
    <text evidence="6">Lacks conserved residue(s) required for the propagation of feature annotation.</text>
</comment>
<evidence type="ECO:0000313" key="9">
    <source>
        <dbReference type="Proteomes" id="UP000593574"/>
    </source>
</evidence>
<evidence type="ECO:0000256" key="3">
    <source>
        <dbReference type="ARBA" id="ARBA00022692"/>
    </source>
</evidence>
<evidence type="ECO:0000256" key="5">
    <source>
        <dbReference type="ARBA" id="ARBA00023136"/>
    </source>
</evidence>
<keyword evidence="9" id="KW-1185">Reference proteome</keyword>
<dbReference type="Pfam" id="PF00892">
    <property type="entry name" value="EamA"/>
    <property type="match status" value="1"/>
</dbReference>
<proteinExistence type="inferred from homology"/>
<name>A0A7J8ZK25_9ROSI</name>
<dbReference type="AlphaFoldDB" id="A0A7J8ZK25"/>
<comment type="similarity">
    <text evidence="2 6">Belongs to the drug/metabolite transporter (DMT) superfamily. Plant drug/metabolite exporter (P-DME) (TC 2.A.7.4) family.</text>
</comment>
<dbReference type="InterPro" id="IPR037185">
    <property type="entry name" value="EmrE-like"/>
</dbReference>
<evidence type="ECO:0000256" key="4">
    <source>
        <dbReference type="ARBA" id="ARBA00022989"/>
    </source>
</evidence>